<dbReference type="Proteomes" id="UP000032680">
    <property type="component" value="Unassembled WGS sequence"/>
</dbReference>
<dbReference type="InterPro" id="IPR050177">
    <property type="entry name" value="Lipid_A_modif_metabolic_enz"/>
</dbReference>
<sequence>MALFLVTGGCGFIGSHLCDAIVARGDGVRVIDDLSTGFVANLPPEAEFVHGDVCDTKLVDAATDGVDGVFHLAAIASVERGLREWAHTNRVNLGGTVAVLDAVRKRQPRARVVYASSAAVYGECASLPIRESADTRPVSAYGADKLGSELHARVATRVHGIPTVGLRFFNVYGPRQNPASPYSGVISIFADRLRRREGVTIFGDGLQTRDFVYVADVVAALLQAMTVPLSGAGVFNVCTGRAVTLRRLVALIAALSGAAPTTRSEPAREGDIRHSVGSRLSARRSLRLPPATPLRTGLAALLAHAGGAASGQNSRHAAHPISAHSATDPAIITAMAERQLNFSSPRRNRARMASNEGRS</sequence>
<feature type="domain" description="NAD-dependent epimerase/dehydratase" evidence="2">
    <location>
        <begin position="5"/>
        <end position="238"/>
    </location>
</feature>
<evidence type="ECO:0000259" key="2">
    <source>
        <dbReference type="Pfam" id="PF01370"/>
    </source>
</evidence>
<dbReference type="PANTHER" id="PTHR43245:SF53">
    <property type="entry name" value="EPIMERASE-RELATED"/>
    <property type="match status" value="1"/>
</dbReference>
<dbReference type="OrthoDB" id="9801785at2"/>
<reference evidence="3 4" key="1">
    <citation type="submission" date="2012-11" db="EMBL/GenBank/DDBJ databases">
        <title>Whole genome sequence of Acidisphaera rubrifaciens HS-AP3.</title>
        <authorList>
            <person name="Azuma Y."/>
            <person name="Higashiura N."/>
            <person name="Hirakawa H."/>
            <person name="Matsushita K."/>
        </authorList>
    </citation>
    <scope>NUCLEOTIDE SEQUENCE [LARGE SCALE GENOMIC DNA]</scope>
    <source>
        <strain evidence="3 4">HS-AP3</strain>
    </source>
</reference>
<dbReference type="SUPFAM" id="SSF51735">
    <property type="entry name" value="NAD(P)-binding Rossmann-fold domains"/>
    <property type="match status" value="1"/>
</dbReference>
<dbReference type="EMBL" id="BANB01000410">
    <property type="protein sequence ID" value="GAN77661.1"/>
    <property type="molecule type" value="Genomic_DNA"/>
</dbReference>
<dbReference type="PANTHER" id="PTHR43245">
    <property type="entry name" value="BIFUNCTIONAL POLYMYXIN RESISTANCE PROTEIN ARNA"/>
    <property type="match status" value="1"/>
</dbReference>
<proteinExistence type="predicted"/>
<evidence type="ECO:0000256" key="1">
    <source>
        <dbReference type="SAM" id="MobiDB-lite"/>
    </source>
</evidence>
<keyword evidence="4" id="KW-1185">Reference proteome</keyword>
<dbReference type="InterPro" id="IPR036291">
    <property type="entry name" value="NAD(P)-bd_dom_sf"/>
</dbReference>
<dbReference type="InterPro" id="IPR001509">
    <property type="entry name" value="Epimerase_deHydtase"/>
</dbReference>
<dbReference type="RefSeq" id="WP_084623573.1">
    <property type="nucleotide sequence ID" value="NZ_BANB01000410.1"/>
</dbReference>
<comment type="caution">
    <text evidence="3">The sequence shown here is derived from an EMBL/GenBank/DDBJ whole genome shotgun (WGS) entry which is preliminary data.</text>
</comment>
<feature type="region of interest" description="Disordered" evidence="1">
    <location>
        <begin position="339"/>
        <end position="359"/>
    </location>
</feature>
<dbReference type="Gene3D" id="3.90.25.10">
    <property type="entry name" value="UDP-galactose 4-epimerase, domain 1"/>
    <property type="match status" value="1"/>
</dbReference>
<evidence type="ECO:0000313" key="3">
    <source>
        <dbReference type="EMBL" id="GAN77661.1"/>
    </source>
</evidence>
<evidence type="ECO:0000313" key="4">
    <source>
        <dbReference type="Proteomes" id="UP000032680"/>
    </source>
</evidence>
<feature type="region of interest" description="Disordered" evidence="1">
    <location>
        <begin position="260"/>
        <end position="287"/>
    </location>
</feature>
<gene>
    <name evidence="3" type="ORF">Asru_0410_06</name>
</gene>
<dbReference type="Gene3D" id="3.40.50.720">
    <property type="entry name" value="NAD(P)-binding Rossmann-like Domain"/>
    <property type="match status" value="1"/>
</dbReference>
<dbReference type="AlphaFoldDB" id="A0A0D6P8K5"/>
<accession>A0A0D6P8K5</accession>
<protein>
    <submittedName>
        <fullName evidence="3">NAD dependent epimerase/dehydratase family protein</fullName>
    </submittedName>
</protein>
<feature type="compositionally biased region" description="Basic and acidic residues" evidence="1">
    <location>
        <begin position="265"/>
        <end position="274"/>
    </location>
</feature>
<dbReference type="Pfam" id="PF01370">
    <property type="entry name" value="Epimerase"/>
    <property type="match status" value="1"/>
</dbReference>
<name>A0A0D6P8K5_9PROT</name>
<organism evidence="3 4">
    <name type="scientific">Acidisphaera rubrifaciens HS-AP3</name>
    <dbReference type="NCBI Taxonomy" id="1231350"/>
    <lineage>
        <taxon>Bacteria</taxon>
        <taxon>Pseudomonadati</taxon>
        <taxon>Pseudomonadota</taxon>
        <taxon>Alphaproteobacteria</taxon>
        <taxon>Acetobacterales</taxon>
        <taxon>Acetobacteraceae</taxon>
        <taxon>Acidisphaera</taxon>
    </lineage>
</organism>